<dbReference type="InterPro" id="IPR036291">
    <property type="entry name" value="NAD(P)-bd_dom_sf"/>
</dbReference>
<dbReference type="Gene3D" id="3.40.50.720">
    <property type="entry name" value="NAD(P)-binding Rossmann-like Domain"/>
    <property type="match status" value="1"/>
</dbReference>
<evidence type="ECO:0000256" key="4">
    <source>
        <dbReference type="ARBA" id="ARBA00042988"/>
    </source>
</evidence>
<sequence length="435" mass="46947">MSPSKIKLEQALVAAGLAIVTLGLAALARRTKKKEEFEPYDLRLGLTKKKHKKIKWGFMGAGRVAHDFANALKVVEGAELHCVAVSSGLERSENFAKLHGFIKAYGSYEEALKDKEVDIIYLSAMHSSRVEHVTKILNAGKHALVEKPIAITSDDAKQFFALAKKKNLFLMEGMWTRFFPAVEKARQFMDDGIIGPITAVISDFGFDAGDSGAYPKDISNVRDGDPIYHSSLGGGALLWAGPYPIAAGLLPFKTEAPQRIAASGVSDSVTNVELSCAIGLNFKTPGGTAPSATCTDNMLNKRIGCPARGACVSLFTAIDSESTETTTYIGPSGRIVVETPSHCPTHLSLHLKSQGRGSISSTHFHFPLPSLPSNAVTNADNNYFYYPNSMGFAYEAAAVSRIIAAGLTECPQYTAEECLNTMNIISRSRELVLQH</sequence>
<dbReference type="GO" id="GO:0000166">
    <property type="term" value="F:nucleotide binding"/>
    <property type="evidence" value="ECO:0007669"/>
    <property type="project" value="InterPro"/>
</dbReference>
<accession>A0A7S3NKL5</accession>
<name>A0A7S3NKL5_9STRA</name>
<protein>
    <recommendedName>
        <fullName evidence="3">D-xylose 1-dehydrogenase (NADP(+), D-xylono-1,5-lactone-forming)</fullName>
        <ecNumber evidence="3">1.1.1.179</ecNumber>
    </recommendedName>
    <alternativeName>
        <fullName evidence="4">D-xylose-NADP dehydrogenase</fullName>
    </alternativeName>
</protein>
<evidence type="ECO:0000256" key="1">
    <source>
        <dbReference type="ARBA" id="ARBA00010928"/>
    </source>
</evidence>
<dbReference type="SUPFAM" id="SSF51735">
    <property type="entry name" value="NAD(P)-binding Rossmann-fold domains"/>
    <property type="match status" value="1"/>
</dbReference>
<dbReference type="InterPro" id="IPR050984">
    <property type="entry name" value="Gfo/Idh/MocA_domain"/>
</dbReference>
<feature type="domain" description="Gfo/Idh/MocA-like oxidoreductase N-terminal" evidence="6">
    <location>
        <begin position="54"/>
        <end position="173"/>
    </location>
</feature>
<dbReference type="PANTHER" id="PTHR22604:SF105">
    <property type="entry name" value="TRANS-1,2-DIHYDROBENZENE-1,2-DIOL DEHYDROGENASE"/>
    <property type="match status" value="1"/>
</dbReference>
<comment type="catalytic activity">
    <reaction evidence="5">
        <text>D-xylose + NADP(+) = D-xylono-1,5-lactone + NADPH + H(+)</text>
        <dbReference type="Rhea" id="RHEA:22000"/>
        <dbReference type="ChEBI" id="CHEBI:15378"/>
        <dbReference type="ChEBI" id="CHEBI:15867"/>
        <dbReference type="ChEBI" id="CHEBI:53455"/>
        <dbReference type="ChEBI" id="CHEBI:57783"/>
        <dbReference type="ChEBI" id="CHEBI:58349"/>
        <dbReference type="EC" id="1.1.1.179"/>
    </reaction>
</comment>
<keyword evidence="2" id="KW-0560">Oxidoreductase</keyword>
<reference evidence="7" key="1">
    <citation type="submission" date="2021-01" db="EMBL/GenBank/DDBJ databases">
        <authorList>
            <person name="Corre E."/>
            <person name="Pelletier E."/>
            <person name="Niang G."/>
            <person name="Scheremetjew M."/>
            <person name="Finn R."/>
            <person name="Kale V."/>
            <person name="Holt S."/>
            <person name="Cochrane G."/>
            <person name="Meng A."/>
            <person name="Brown T."/>
            <person name="Cohen L."/>
        </authorList>
    </citation>
    <scope>NUCLEOTIDE SEQUENCE</scope>
    <source>
        <strain evidence="7">CCMP1510</strain>
    </source>
</reference>
<dbReference type="AlphaFoldDB" id="A0A7S3NKL5"/>
<dbReference type="EC" id="1.1.1.179" evidence="3"/>
<gene>
    <name evidence="7" type="ORF">ALAG00032_LOCUS7470</name>
</gene>
<evidence type="ECO:0000256" key="5">
    <source>
        <dbReference type="ARBA" id="ARBA00049233"/>
    </source>
</evidence>
<dbReference type="PANTHER" id="PTHR22604">
    <property type="entry name" value="OXIDOREDUCTASES"/>
    <property type="match status" value="1"/>
</dbReference>
<comment type="similarity">
    <text evidence="1">Belongs to the Gfo/Idh/MocA family.</text>
</comment>
<dbReference type="EMBL" id="HBIJ01010917">
    <property type="protein sequence ID" value="CAE0366722.1"/>
    <property type="molecule type" value="Transcribed_RNA"/>
</dbReference>
<dbReference type="InterPro" id="IPR000683">
    <property type="entry name" value="Gfo/Idh/MocA-like_OxRdtase_N"/>
</dbReference>
<dbReference type="SUPFAM" id="SSF55347">
    <property type="entry name" value="Glyceraldehyde-3-phosphate dehydrogenase-like, C-terminal domain"/>
    <property type="match status" value="1"/>
</dbReference>
<evidence type="ECO:0000313" key="7">
    <source>
        <dbReference type="EMBL" id="CAE0366722.1"/>
    </source>
</evidence>
<evidence type="ECO:0000259" key="6">
    <source>
        <dbReference type="Pfam" id="PF01408"/>
    </source>
</evidence>
<proteinExistence type="inferred from homology"/>
<dbReference type="Gene3D" id="3.30.360.10">
    <property type="entry name" value="Dihydrodipicolinate Reductase, domain 2"/>
    <property type="match status" value="1"/>
</dbReference>
<evidence type="ECO:0000256" key="3">
    <source>
        <dbReference type="ARBA" id="ARBA00038984"/>
    </source>
</evidence>
<organism evidence="7">
    <name type="scientific">Aureoumbra lagunensis</name>
    <dbReference type="NCBI Taxonomy" id="44058"/>
    <lineage>
        <taxon>Eukaryota</taxon>
        <taxon>Sar</taxon>
        <taxon>Stramenopiles</taxon>
        <taxon>Ochrophyta</taxon>
        <taxon>Pelagophyceae</taxon>
        <taxon>Pelagomonadales</taxon>
        <taxon>Aureoumbra</taxon>
    </lineage>
</organism>
<dbReference type="GO" id="GO:0047837">
    <property type="term" value="F:D-xylose 1-dehydrogenase (NADP+) activity"/>
    <property type="evidence" value="ECO:0007669"/>
    <property type="project" value="UniProtKB-EC"/>
</dbReference>
<evidence type="ECO:0000256" key="2">
    <source>
        <dbReference type="ARBA" id="ARBA00023002"/>
    </source>
</evidence>
<dbReference type="Pfam" id="PF01408">
    <property type="entry name" value="GFO_IDH_MocA"/>
    <property type="match status" value="1"/>
</dbReference>